<dbReference type="Pfam" id="PF00005">
    <property type="entry name" value="ABC_tran"/>
    <property type="match status" value="1"/>
</dbReference>
<evidence type="ECO:0000256" key="3">
    <source>
        <dbReference type="ARBA" id="ARBA00022840"/>
    </source>
</evidence>
<accession>A0A7W9RZA1</accession>
<evidence type="ECO:0000313" key="5">
    <source>
        <dbReference type="EMBL" id="MBB6011257.1"/>
    </source>
</evidence>
<dbReference type="SMART" id="SM00382">
    <property type="entry name" value="AAA"/>
    <property type="match status" value="1"/>
</dbReference>
<dbReference type="InterPro" id="IPR051120">
    <property type="entry name" value="ABC_AA/LPS_Transport"/>
</dbReference>
<dbReference type="SUPFAM" id="SSF52540">
    <property type="entry name" value="P-loop containing nucleoside triphosphate hydrolases"/>
    <property type="match status" value="1"/>
</dbReference>
<dbReference type="AlphaFoldDB" id="A0A7W9RZA1"/>
<dbReference type="GO" id="GO:0016887">
    <property type="term" value="F:ATP hydrolysis activity"/>
    <property type="evidence" value="ECO:0007669"/>
    <property type="project" value="InterPro"/>
</dbReference>
<dbReference type="InterPro" id="IPR032823">
    <property type="entry name" value="BCA_ABC_TP_C"/>
</dbReference>
<gene>
    <name evidence="5" type="ORF">HNR59_000602</name>
</gene>
<name>A0A7W9RZA1_9HYPH</name>
<keyword evidence="2" id="KW-0547">Nucleotide-binding</keyword>
<proteinExistence type="predicted"/>
<dbReference type="CDD" id="cd03219">
    <property type="entry name" value="ABC_Mj1267_LivG_branched"/>
    <property type="match status" value="1"/>
</dbReference>
<organism evidence="5 6">
    <name type="scientific">Aquamicrobium lusatiense</name>
    <dbReference type="NCBI Taxonomy" id="89772"/>
    <lineage>
        <taxon>Bacteria</taxon>
        <taxon>Pseudomonadati</taxon>
        <taxon>Pseudomonadota</taxon>
        <taxon>Alphaproteobacteria</taxon>
        <taxon>Hyphomicrobiales</taxon>
        <taxon>Phyllobacteriaceae</taxon>
        <taxon>Aquamicrobium</taxon>
    </lineage>
</organism>
<dbReference type="Gene3D" id="3.40.50.300">
    <property type="entry name" value="P-loop containing nucleotide triphosphate hydrolases"/>
    <property type="match status" value="1"/>
</dbReference>
<evidence type="ECO:0000259" key="4">
    <source>
        <dbReference type="PROSITE" id="PS50893"/>
    </source>
</evidence>
<comment type="caution">
    <text evidence="5">The sequence shown here is derived from an EMBL/GenBank/DDBJ whole genome shotgun (WGS) entry which is preliminary data.</text>
</comment>
<protein>
    <submittedName>
        <fullName evidence="5">Branched-chain amino acid transport system ATP-binding protein</fullName>
    </submittedName>
</protein>
<dbReference type="InterPro" id="IPR003439">
    <property type="entry name" value="ABC_transporter-like_ATP-bd"/>
</dbReference>
<dbReference type="PANTHER" id="PTHR45772:SF3">
    <property type="entry name" value="ABC TRANSPORTER ATP-BINDING PROTEIN"/>
    <property type="match status" value="1"/>
</dbReference>
<keyword evidence="1" id="KW-0813">Transport</keyword>
<keyword evidence="6" id="KW-1185">Reference proteome</keyword>
<keyword evidence="3 5" id="KW-0067">ATP-binding</keyword>
<dbReference type="PROSITE" id="PS50893">
    <property type="entry name" value="ABC_TRANSPORTER_2"/>
    <property type="match status" value="1"/>
</dbReference>
<dbReference type="EMBL" id="JACHEU010000001">
    <property type="protein sequence ID" value="MBB6011257.1"/>
    <property type="molecule type" value="Genomic_DNA"/>
</dbReference>
<dbReference type="GO" id="GO:0005886">
    <property type="term" value="C:plasma membrane"/>
    <property type="evidence" value="ECO:0007669"/>
    <property type="project" value="TreeGrafter"/>
</dbReference>
<dbReference type="PANTHER" id="PTHR45772">
    <property type="entry name" value="CONSERVED COMPONENT OF ABC TRANSPORTER FOR NATURAL AMINO ACIDS-RELATED"/>
    <property type="match status" value="1"/>
</dbReference>
<dbReference type="Proteomes" id="UP000533306">
    <property type="component" value="Unassembled WGS sequence"/>
</dbReference>
<feature type="domain" description="ABC transporter" evidence="4">
    <location>
        <begin position="11"/>
        <end position="249"/>
    </location>
</feature>
<evidence type="ECO:0000313" key="6">
    <source>
        <dbReference type="Proteomes" id="UP000533306"/>
    </source>
</evidence>
<sequence>MSALPEMSPLLETRALSRDFGGLRAVDRVDFSVDPGEIRAIIGPNGAGKTTFVSLVCGRLAPSSGTIIFDGADITALPAHRRVRLGIAYTFQITSVYAQLSVFDNVALAVQRTLADGRSKDPSRGRLRTGVTEALERVGLAGRASLPAGQLAYGHQRLLEVAMGLALKPRLMILDEPTQGLGDGEIENFVALAREIAANATVLLIEHNMDVVMQLADRITVLEAGRVLAEGTPDAIRANEAVQRAYLGGGA</sequence>
<dbReference type="GO" id="GO:0005524">
    <property type="term" value="F:ATP binding"/>
    <property type="evidence" value="ECO:0007669"/>
    <property type="project" value="UniProtKB-KW"/>
</dbReference>
<evidence type="ECO:0000256" key="1">
    <source>
        <dbReference type="ARBA" id="ARBA00022448"/>
    </source>
</evidence>
<dbReference type="InterPro" id="IPR027417">
    <property type="entry name" value="P-loop_NTPase"/>
</dbReference>
<reference evidence="5 6" key="1">
    <citation type="submission" date="2020-08" db="EMBL/GenBank/DDBJ databases">
        <title>Genomic Encyclopedia of Type Strains, Phase IV (KMG-IV): sequencing the most valuable type-strain genomes for metagenomic binning, comparative biology and taxonomic classification.</title>
        <authorList>
            <person name="Goeker M."/>
        </authorList>
    </citation>
    <scope>NUCLEOTIDE SEQUENCE [LARGE SCALE GENOMIC DNA]</scope>
    <source>
        <strain evidence="5 6">DSM 11099</strain>
    </source>
</reference>
<dbReference type="Pfam" id="PF12399">
    <property type="entry name" value="BCA_ABC_TP_C"/>
    <property type="match status" value="1"/>
</dbReference>
<dbReference type="InterPro" id="IPR003593">
    <property type="entry name" value="AAA+_ATPase"/>
</dbReference>
<evidence type="ECO:0000256" key="2">
    <source>
        <dbReference type="ARBA" id="ARBA00022741"/>
    </source>
</evidence>